<reference evidence="1" key="1">
    <citation type="submission" date="2021-01" db="EMBL/GenBank/DDBJ databases">
        <title>Whole genome shotgun sequence of Rugosimonospora africana NBRC 104875.</title>
        <authorList>
            <person name="Komaki H."/>
            <person name="Tamura T."/>
        </authorList>
    </citation>
    <scope>NUCLEOTIDE SEQUENCE</scope>
    <source>
        <strain evidence="1">NBRC 104875</strain>
    </source>
</reference>
<sequence length="318" mass="35238">MRQPFALPPCEPGGLDPAAVVASIGEWVTSPELAELVGQFDGEVPAGPVGSVLDRVAEFSRVWDFRGGVKERFDTDRLDYEPELDARLRTLIAALGLAGRDRPAHDSYDHVVVLGGGIRVTLGRTDYVARLIAGGLRVQTLAGLGSLRWRHEREHRESIRLGLGPIETEADMMLVGLRRFLDLSQPPTVREGDGWWHRYWDGPRPGVEEVHVLAAASTRPPLRANTADTLIGWAQHVRTPAPTDRVLLVTNDPYVRHQHCDAVRLLGSRYGCGIETVGFDDLAMREWGRPLSTTELLQEVRSSLLAMRHLHDALVPSR</sequence>
<keyword evidence="2" id="KW-1185">Reference proteome</keyword>
<proteinExistence type="predicted"/>
<protein>
    <submittedName>
        <fullName evidence="1">Uncharacterized protein</fullName>
    </submittedName>
</protein>
<dbReference type="Proteomes" id="UP000642748">
    <property type="component" value="Unassembled WGS sequence"/>
</dbReference>
<dbReference type="AlphaFoldDB" id="A0A8J3R1K2"/>
<dbReference type="RefSeq" id="WP_203922017.1">
    <property type="nucleotide sequence ID" value="NZ_BONZ01000067.1"/>
</dbReference>
<evidence type="ECO:0000313" key="2">
    <source>
        <dbReference type="Proteomes" id="UP000642748"/>
    </source>
</evidence>
<organism evidence="1 2">
    <name type="scientific">Rugosimonospora africana</name>
    <dbReference type="NCBI Taxonomy" id="556532"/>
    <lineage>
        <taxon>Bacteria</taxon>
        <taxon>Bacillati</taxon>
        <taxon>Actinomycetota</taxon>
        <taxon>Actinomycetes</taxon>
        <taxon>Micromonosporales</taxon>
        <taxon>Micromonosporaceae</taxon>
        <taxon>Rugosimonospora</taxon>
    </lineage>
</organism>
<name>A0A8J3R1K2_9ACTN</name>
<evidence type="ECO:0000313" key="1">
    <source>
        <dbReference type="EMBL" id="GIH18516.1"/>
    </source>
</evidence>
<comment type="caution">
    <text evidence="1">The sequence shown here is derived from an EMBL/GenBank/DDBJ whole genome shotgun (WGS) entry which is preliminary data.</text>
</comment>
<dbReference type="EMBL" id="BONZ01000067">
    <property type="protein sequence ID" value="GIH18516.1"/>
    <property type="molecule type" value="Genomic_DNA"/>
</dbReference>
<gene>
    <name evidence="1" type="ORF">Raf01_66880</name>
</gene>
<accession>A0A8J3R1K2</accession>